<dbReference type="Gene3D" id="3.40.50.880">
    <property type="match status" value="1"/>
</dbReference>
<dbReference type="InterPro" id="IPR029062">
    <property type="entry name" value="Class_I_gatase-like"/>
</dbReference>
<evidence type="ECO:0000313" key="4">
    <source>
        <dbReference type="Proteomes" id="UP000264071"/>
    </source>
</evidence>
<dbReference type="Pfam" id="PF07090">
    <property type="entry name" value="GATase1_like"/>
    <property type="match status" value="1"/>
</dbReference>
<dbReference type="SUPFAM" id="SSF53300">
    <property type="entry name" value="vWA-like"/>
    <property type="match status" value="1"/>
</dbReference>
<dbReference type="SUPFAM" id="SSF52317">
    <property type="entry name" value="Class I glutamine amidotransferase-like"/>
    <property type="match status" value="1"/>
</dbReference>
<dbReference type="PANTHER" id="PTHR37947">
    <property type="entry name" value="BLL2462 PROTEIN"/>
    <property type="match status" value="1"/>
</dbReference>
<dbReference type="Gene3D" id="2.60.40.10">
    <property type="entry name" value="Immunoglobulins"/>
    <property type="match status" value="2"/>
</dbReference>
<dbReference type="SUPFAM" id="SSF81296">
    <property type="entry name" value="E set domains"/>
    <property type="match status" value="1"/>
</dbReference>
<protein>
    <recommendedName>
        <fullName evidence="2">Putative glutamine amidotransferase domain-containing protein</fullName>
    </recommendedName>
</protein>
<feature type="transmembrane region" description="Helical" evidence="1">
    <location>
        <begin position="26"/>
        <end position="49"/>
    </location>
</feature>
<dbReference type="InterPro" id="IPR017868">
    <property type="entry name" value="Filamin/ABP280_repeat-like"/>
</dbReference>
<comment type="caution">
    <text evidence="3">The sequence shown here is derived from an EMBL/GenBank/DDBJ whole genome shotgun (WGS) entry which is preliminary data.</text>
</comment>
<organism evidence="3 4">
    <name type="scientific">Gemmatimonas aurantiaca</name>
    <dbReference type="NCBI Taxonomy" id="173480"/>
    <lineage>
        <taxon>Bacteria</taxon>
        <taxon>Pseudomonadati</taxon>
        <taxon>Gemmatimonadota</taxon>
        <taxon>Gemmatimonadia</taxon>
        <taxon>Gemmatimonadales</taxon>
        <taxon>Gemmatimonadaceae</taxon>
        <taxon>Gemmatimonas</taxon>
    </lineage>
</organism>
<dbReference type="PROSITE" id="PS50194">
    <property type="entry name" value="FILAMIN_REPEAT"/>
    <property type="match status" value="1"/>
</dbReference>
<evidence type="ECO:0000313" key="3">
    <source>
        <dbReference type="EMBL" id="HCT57853.1"/>
    </source>
</evidence>
<keyword evidence="1" id="KW-0812">Transmembrane</keyword>
<evidence type="ECO:0000256" key="1">
    <source>
        <dbReference type="SAM" id="Phobius"/>
    </source>
</evidence>
<proteinExistence type="predicted"/>
<dbReference type="Proteomes" id="UP000264071">
    <property type="component" value="Unassembled WGS sequence"/>
</dbReference>
<keyword evidence="1" id="KW-0472">Membrane</keyword>
<dbReference type="EMBL" id="DPIY01000010">
    <property type="protein sequence ID" value="HCT57853.1"/>
    <property type="molecule type" value="Genomic_DNA"/>
</dbReference>
<dbReference type="InterPro" id="IPR036465">
    <property type="entry name" value="vWFA_dom_sf"/>
</dbReference>
<feature type="transmembrane region" description="Helical" evidence="1">
    <location>
        <begin position="70"/>
        <end position="91"/>
    </location>
</feature>
<feature type="domain" description="Putative glutamine amidotransferase" evidence="2">
    <location>
        <begin position="395"/>
        <end position="589"/>
    </location>
</feature>
<sequence>MGSWIDAVSTLLFKYPPRAFARGDLVVAPVVPILVLLVVALVLVAIVVATHASLRTLRGRDRALLATLRVLVILLVIGCLLRPGLVIASAVPQRNVFAVLYDDSRSMRIHDVDGAAASSGTNAAATRLDAMQGVFSDTSALMRTLGEKFALRRFRFSAAAAPMRSSSEVLAGGTRSDLTQALVDVREDLNGMPLAGVVVVSDGADNGNGALDDALLALRARRVPVYTVGVGRERFERDIAIERVDAPRRTLAGASSVVEIDVRLRGTGKDPVTVTVEADGRVVATESVRPPARGDLATLQVRVPPLDPGVHRLAVRARPLASEIVTENNEWQTSMAVRAGPDRVLYLEGEPRPEFAFLRRAVANDSALMVVGLMRSAERKFLRLGVQDSLELLGGFPTTREELYQYRAIILGSIEASFFTPEQLRMLADFVSVRGGGLMVLGGRASLSEGGYAGTPIADVLPLTLTRGEVNAEGPAIPVMIRPTRAGESHSALQLGTSLAASRTRWDSLPALTMVNRLGTLRAGATQLLAGRTDDGRSDVPILAFQRYGRGMSAVLGVQDTWLWRMDTSIPVEDLTHHTLWRQIVRWIVEDAPAPFEIIASPTRVAPGEPVLLRAQVNTPLYADVNDAGVTATITGPDGAAQSVALEWSLRDDGSYSARFTPADTGRYTIEATAQRPGAGRDSVQVTQATVLVDDRGADVAQAELRSALLRRISDETGGKYYPLRDAARLADDAVYTDAGVTVREAKDLWDMPAVLLLLALLLGAEWGYRRWRGLA</sequence>
<dbReference type="PANTHER" id="PTHR37947:SF1">
    <property type="entry name" value="BLL2462 PROTEIN"/>
    <property type="match status" value="1"/>
</dbReference>
<dbReference type="InterPro" id="IPR014756">
    <property type="entry name" value="Ig_E-set"/>
</dbReference>
<dbReference type="Gene3D" id="3.40.50.410">
    <property type="entry name" value="von Willebrand factor, type A domain"/>
    <property type="match status" value="1"/>
</dbReference>
<dbReference type="AlphaFoldDB" id="A0A3D4V9Q0"/>
<accession>A0A3D4V9Q0</accession>
<dbReference type="InterPro" id="IPR010768">
    <property type="entry name" value="GATase1-like"/>
</dbReference>
<dbReference type="InterPro" id="IPR013783">
    <property type="entry name" value="Ig-like_fold"/>
</dbReference>
<evidence type="ECO:0000259" key="2">
    <source>
        <dbReference type="Pfam" id="PF07090"/>
    </source>
</evidence>
<reference evidence="3 4" key="1">
    <citation type="journal article" date="2018" name="Nat. Biotechnol.">
        <title>A standardized bacterial taxonomy based on genome phylogeny substantially revises the tree of life.</title>
        <authorList>
            <person name="Parks D.H."/>
            <person name="Chuvochina M."/>
            <person name="Waite D.W."/>
            <person name="Rinke C."/>
            <person name="Skarshewski A."/>
            <person name="Chaumeil P.A."/>
            <person name="Hugenholtz P."/>
        </authorList>
    </citation>
    <scope>NUCLEOTIDE SEQUENCE [LARGE SCALE GENOMIC DNA]</scope>
    <source>
        <strain evidence="3">UBA8844</strain>
    </source>
</reference>
<dbReference type="OMA" id="WLMKEPE"/>
<gene>
    <name evidence="3" type="ORF">DGD08_11685</name>
</gene>
<keyword evidence="1" id="KW-1133">Transmembrane helix</keyword>
<name>A0A3D4V9Q0_9BACT</name>